<accession>A0A1I6LWB0</accession>
<dbReference type="OrthoDB" id="120956at2"/>
<feature type="region of interest" description="Disordered" evidence="1">
    <location>
        <begin position="119"/>
        <end position="139"/>
    </location>
</feature>
<reference evidence="2 3" key="1">
    <citation type="submission" date="2016-10" db="EMBL/GenBank/DDBJ databases">
        <authorList>
            <person name="de Groot N.N."/>
        </authorList>
    </citation>
    <scope>NUCLEOTIDE SEQUENCE [LARGE SCALE GENOMIC DNA]</scope>
    <source>
        <strain evidence="2 3">DSM 21001</strain>
    </source>
</reference>
<protein>
    <submittedName>
        <fullName evidence="2">Response regulator receiver domain-containing protein</fullName>
    </submittedName>
</protein>
<gene>
    <name evidence="2" type="ORF">SAMN05421771_1386</name>
</gene>
<evidence type="ECO:0000313" key="3">
    <source>
        <dbReference type="Proteomes" id="UP000199024"/>
    </source>
</evidence>
<keyword evidence="3" id="KW-1185">Reference proteome</keyword>
<dbReference type="SUPFAM" id="SSF52172">
    <property type="entry name" value="CheY-like"/>
    <property type="match status" value="1"/>
</dbReference>
<dbReference type="AlphaFoldDB" id="A0A1I6LWB0"/>
<sequence>MKRPCFLVVDREFAGNISTRKLLIETAKMNVITAYSGKEAMELYERFPAVSGVVLDASLGDMECEALVAGLKRKKRDLPIVVIESANVECPTADYRVRSFDPAQLLEVLRGIEPKETQAIDDRDVELNRQAAEGENGDR</sequence>
<proteinExistence type="predicted"/>
<dbReference type="InterPro" id="IPR011006">
    <property type="entry name" value="CheY-like_superfamily"/>
</dbReference>
<name>A0A1I6LWB0_9BACT</name>
<organism evidence="2 3">
    <name type="scientific">Granulicella pectinivorans</name>
    <dbReference type="NCBI Taxonomy" id="474950"/>
    <lineage>
        <taxon>Bacteria</taxon>
        <taxon>Pseudomonadati</taxon>
        <taxon>Acidobacteriota</taxon>
        <taxon>Terriglobia</taxon>
        <taxon>Terriglobales</taxon>
        <taxon>Acidobacteriaceae</taxon>
        <taxon>Granulicella</taxon>
    </lineage>
</organism>
<dbReference type="Gene3D" id="3.40.50.2300">
    <property type="match status" value="1"/>
</dbReference>
<dbReference type="Proteomes" id="UP000199024">
    <property type="component" value="Unassembled WGS sequence"/>
</dbReference>
<evidence type="ECO:0000313" key="2">
    <source>
        <dbReference type="EMBL" id="SFS07761.1"/>
    </source>
</evidence>
<dbReference type="EMBL" id="FOZL01000001">
    <property type="protein sequence ID" value="SFS07761.1"/>
    <property type="molecule type" value="Genomic_DNA"/>
</dbReference>
<dbReference type="RefSeq" id="WP_089837841.1">
    <property type="nucleotide sequence ID" value="NZ_FOZL01000001.1"/>
</dbReference>
<evidence type="ECO:0000256" key="1">
    <source>
        <dbReference type="SAM" id="MobiDB-lite"/>
    </source>
</evidence>